<dbReference type="InterPro" id="IPR005818">
    <property type="entry name" value="Histone_H1/H5_H15"/>
</dbReference>
<dbReference type="GO" id="GO:0000786">
    <property type="term" value="C:nucleosome"/>
    <property type="evidence" value="ECO:0007669"/>
    <property type="project" value="InterPro"/>
</dbReference>
<sequence>MSQSEEETSGTESPFLKSRAVTRSESSSEEYESEQDGSVDEAEEQPDEAGKETVQPKVPKADNVLSSAPKPNESSSAPKTTNRAIRPVVVKSKSYDVMLLEAMNALDENKKSGVSIKSVVKYVQDNIKVRENFKMHMFKKAIDKALLADLFVHTSGTGMTGSIAFSAAQKKSRKLQKAKEIKAAEKKAISEGKA</sequence>
<gene>
    <name evidence="2" type="primary">5573646</name>
</gene>
<feature type="region of interest" description="Disordered" evidence="1">
    <location>
        <begin position="1"/>
        <end position="85"/>
    </location>
</feature>
<feature type="compositionally biased region" description="Polar residues" evidence="1">
    <location>
        <begin position="72"/>
        <end position="83"/>
    </location>
</feature>
<dbReference type="Proteomes" id="UP000008820">
    <property type="component" value="Chromosome 2"/>
</dbReference>
<feature type="compositionally biased region" description="Acidic residues" evidence="1">
    <location>
        <begin position="27"/>
        <end position="47"/>
    </location>
</feature>
<dbReference type="Pfam" id="PF00538">
    <property type="entry name" value="Linker_histone"/>
    <property type="match status" value="1"/>
</dbReference>
<proteinExistence type="predicted"/>
<dbReference type="PROSITE" id="PS51504">
    <property type="entry name" value="H15"/>
    <property type="match status" value="1"/>
</dbReference>
<dbReference type="SMART" id="SM00526">
    <property type="entry name" value="H15"/>
    <property type="match status" value="1"/>
</dbReference>
<evidence type="ECO:0000313" key="2">
    <source>
        <dbReference type="EnsemblMetazoa" id="AAEL023212-PA"/>
    </source>
</evidence>
<dbReference type="AlphaFoldDB" id="A0A6I8TQF9"/>
<organism evidence="2 3">
    <name type="scientific">Aedes aegypti</name>
    <name type="common">Yellowfever mosquito</name>
    <name type="synonym">Culex aegypti</name>
    <dbReference type="NCBI Taxonomy" id="7159"/>
    <lineage>
        <taxon>Eukaryota</taxon>
        <taxon>Metazoa</taxon>
        <taxon>Ecdysozoa</taxon>
        <taxon>Arthropoda</taxon>
        <taxon>Hexapoda</taxon>
        <taxon>Insecta</taxon>
        <taxon>Pterygota</taxon>
        <taxon>Neoptera</taxon>
        <taxon>Endopterygota</taxon>
        <taxon>Diptera</taxon>
        <taxon>Nematocera</taxon>
        <taxon>Culicoidea</taxon>
        <taxon>Culicidae</taxon>
        <taxon>Culicinae</taxon>
        <taxon>Aedini</taxon>
        <taxon>Aedes</taxon>
        <taxon>Stegomyia</taxon>
    </lineage>
</organism>
<name>A0A6I8TQF9_AEDAE</name>
<dbReference type="GO" id="GO:0006334">
    <property type="term" value="P:nucleosome assembly"/>
    <property type="evidence" value="ECO:0007669"/>
    <property type="project" value="InterPro"/>
</dbReference>
<evidence type="ECO:0000256" key="1">
    <source>
        <dbReference type="SAM" id="MobiDB-lite"/>
    </source>
</evidence>
<dbReference type="InterPro" id="IPR036388">
    <property type="entry name" value="WH-like_DNA-bd_sf"/>
</dbReference>
<dbReference type="SUPFAM" id="SSF46785">
    <property type="entry name" value="Winged helix' DNA-binding domain"/>
    <property type="match status" value="1"/>
</dbReference>
<keyword evidence="3" id="KW-1185">Reference proteome</keyword>
<reference evidence="2 3" key="1">
    <citation type="submission" date="2017-06" db="EMBL/GenBank/DDBJ databases">
        <title>Aedes aegypti genome working group (AGWG) sequencing and assembly.</title>
        <authorList>
            <consortium name="Aedes aegypti Genome Working Group (AGWG)"/>
            <person name="Matthews B.J."/>
        </authorList>
    </citation>
    <scope>NUCLEOTIDE SEQUENCE [LARGE SCALE GENOMIC DNA]</scope>
    <source>
        <strain evidence="2 3">LVP_AGWG</strain>
    </source>
</reference>
<dbReference type="OrthoDB" id="7767939at2759"/>
<reference evidence="2" key="2">
    <citation type="submission" date="2020-05" db="UniProtKB">
        <authorList>
            <consortium name="EnsemblMetazoa"/>
        </authorList>
    </citation>
    <scope>IDENTIFICATION</scope>
    <source>
        <strain evidence="2">LVP_AGWG</strain>
    </source>
</reference>
<dbReference type="GO" id="GO:0003677">
    <property type="term" value="F:DNA binding"/>
    <property type="evidence" value="ECO:0007669"/>
    <property type="project" value="InterPro"/>
</dbReference>
<accession>A0A6I8TQF9</accession>
<dbReference type="Gene3D" id="1.10.10.10">
    <property type="entry name" value="Winged helix-like DNA-binding domain superfamily/Winged helix DNA-binding domain"/>
    <property type="match status" value="1"/>
</dbReference>
<protein>
    <submittedName>
        <fullName evidence="2">Uncharacterized protein</fullName>
    </submittedName>
</protein>
<dbReference type="InParanoid" id="A0A6I8TQF9"/>
<evidence type="ECO:0000313" key="3">
    <source>
        <dbReference type="Proteomes" id="UP000008820"/>
    </source>
</evidence>
<dbReference type="EnsemblMetazoa" id="AAEL023212-RA">
    <property type="protein sequence ID" value="AAEL023212-PA"/>
    <property type="gene ID" value="AAEL023212"/>
</dbReference>
<dbReference type="InterPro" id="IPR036390">
    <property type="entry name" value="WH_DNA-bd_sf"/>
</dbReference>